<keyword evidence="4" id="KW-0804">Transcription</keyword>
<keyword evidence="8" id="KW-1185">Reference proteome</keyword>
<name>A0A4S2ALQ8_9BACE</name>
<evidence type="ECO:0000259" key="6">
    <source>
        <dbReference type="Pfam" id="PF08281"/>
    </source>
</evidence>
<accession>A0A4S2ALQ8</accession>
<dbReference type="InterPro" id="IPR014284">
    <property type="entry name" value="RNA_pol_sigma-70_dom"/>
</dbReference>
<evidence type="ECO:0000256" key="4">
    <source>
        <dbReference type="ARBA" id="ARBA00023163"/>
    </source>
</evidence>
<feature type="domain" description="RNA polymerase sigma-70 region 2" evidence="5">
    <location>
        <begin position="24"/>
        <end position="90"/>
    </location>
</feature>
<dbReference type="InterPro" id="IPR036388">
    <property type="entry name" value="WH-like_DNA-bd_sf"/>
</dbReference>
<feature type="domain" description="RNA polymerase sigma factor 70 region 4 type 2" evidence="6">
    <location>
        <begin position="127"/>
        <end position="174"/>
    </location>
</feature>
<sequence>MYHQGDRIIWELCLKGDRNAFEALYRKYYPILYNYGKLYTQDADIVKNCLQDFFLKLISNYANLSQPISIHAYLLKAFRHTLYNKLRSEQARHDIQTDYTDSVLSIKAEQIIDEEDSSPRNRFICHALKTLSSKQQEILYLYYIRELSHEEIAELLNINYQSSKNLLFRSISKLREMLLPTEDVRK</sequence>
<dbReference type="InterPro" id="IPR013324">
    <property type="entry name" value="RNA_pol_sigma_r3/r4-like"/>
</dbReference>
<dbReference type="Pfam" id="PF08281">
    <property type="entry name" value="Sigma70_r4_2"/>
    <property type="match status" value="1"/>
</dbReference>
<evidence type="ECO:0000313" key="7">
    <source>
        <dbReference type="EMBL" id="TGY02067.1"/>
    </source>
</evidence>
<comment type="caution">
    <text evidence="7">The sequence shown here is derived from an EMBL/GenBank/DDBJ whole genome shotgun (WGS) entry which is preliminary data.</text>
</comment>
<gene>
    <name evidence="7" type="ORF">E5355_14090</name>
</gene>
<dbReference type="EMBL" id="SRYZ01000037">
    <property type="protein sequence ID" value="TGY02067.1"/>
    <property type="molecule type" value="Genomic_DNA"/>
</dbReference>
<dbReference type="GO" id="GO:0003677">
    <property type="term" value="F:DNA binding"/>
    <property type="evidence" value="ECO:0007669"/>
    <property type="project" value="InterPro"/>
</dbReference>
<dbReference type="SUPFAM" id="SSF88946">
    <property type="entry name" value="Sigma2 domain of RNA polymerase sigma factors"/>
    <property type="match status" value="1"/>
</dbReference>
<keyword evidence="2" id="KW-0805">Transcription regulation</keyword>
<dbReference type="InterPro" id="IPR013325">
    <property type="entry name" value="RNA_pol_sigma_r2"/>
</dbReference>
<dbReference type="GO" id="GO:0016987">
    <property type="term" value="F:sigma factor activity"/>
    <property type="evidence" value="ECO:0007669"/>
    <property type="project" value="UniProtKB-KW"/>
</dbReference>
<keyword evidence="3" id="KW-0731">Sigma factor</keyword>
<dbReference type="CDD" id="cd06171">
    <property type="entry name" value="Sigma70_r4"/>
    <property type="match status" value="1"/>
</dbReference>
<dbReference type="PANTHER" id="PTHR43133:SF46">
    <property type="entry name" value="RNA POLYMERASE SIGMA-70 FACTOR ECF SUBFAMILY"/>
    <property type="match status" value="1"/>
</dbReference>
<evidence type="ECO:0000256" key="2">
    <source>
        <dbReference type="ARBA" id="ARBA00023015"/>
    </source>
</evidence>
<dbReference type="RefSeq" id="WP_136010872.1">
    <property type="nucleotide sequence ID" value="NZ_SRYZ01000037.1"/>
</dbReference>
<dbReference type="Gene3D" id="1.10.1740.10">
    <property type="match status" value="1"/>
</dbReference>
<dbReference type="InterPro" id="IPR007627">
    <property type="entry name" value="RNA_pol_sigma70_r2"/>
</dbReference>
<dbReference type="NCBIfam" id="TIGR02937">
    <property type="entry name" value="sigma70-ECF"/>
    <property type="match status" value="1"/>
</dbReference>
<dbReference type="PANTHER" id="PTHR43133">
    <property type="entry name" value="RNA POLYMERASE ECF-TYPE SIGMA FACTO"/>
    <property type="match status" value="1"/>
</dbReference>
<protein>
    <submittedName>
        <fullName evidence="7">Sigma-70 family RNA polymerase sigma factor</fullName>
    </submittedName>
</protein>
<dbReference type="InterPro" id="IPR013249">
    <property type="entry name" value="RNA_pol_sigma70_r4_t2"/>
</dbReference>
<evidence type="ECO:0000259" key="5">
    <source>
        <dbReference type="Pfam" id="PF04542"/>
    </source>
</evidence>
<evidence type="ECO:0000256" key="1">
    <source>
        <dbReference type="ARBA" id="ARBA00010641"/>
    </source>
</evidence>
<evidence type="ECO:0000256" key="3">
    <source>
        <dbReference type="ARBA" id="ARBA00023082"/>
    </source>
</evidence>
<dbReference type="InterPro" id="IPR039425">
    <property type="entry name" value="RNA_pol_sigma-70-like"/>
</dbReference>
<proteinExistence type="inferred from homology"/>
<dbReference type="SUPFAM" id="SSF88659">
    <property type="entry name" value="Sigma3 and sigma4 domains of RNA polymerase sigma factors"/>
    <property type="match status" value="1"/>
</dbReference>
<dbReference type="Gene3D" id="1.10.10.10">
    <property type="entry name" value="Winged helix-like DNA-binding domain superfamily/Winged helix DNA-binding domain"/>
    <property type="match status" value="1"/>
</dbReference>
<evidence type="ECO:0000313" key="8">
    <source>
        <dbReference type="Proteomes" id="UP000310532"/>
    </source>
</evidence>
<reference evidence="7 8" key="1">
    <citation type="submission" date="2019-04" db="EMBL/GenBank/DDBJ databases">
        <title>Microbes associate with the intestines of laboratory mice.</title>
        <authorList>
            <person name="Navarre W."/>
            <person name="Wong E."/>
            <person name="Huang K."/>
            <person name="Tropini C."/>
            <person name="Ng K."/>
            <person name="Yu B."/>
        </authorList>
    </citation>
    <scope>NUCLEOTIDE SEQUENCE [LARGE SCALE GENOMIC DNA]</scope>
    <source>
        <strain evidence="7 8">NM69_E16B</strain>
    </source>
</reference>
<comment type="similarity">
    <text evidence="1">Belongs to the sigma-70 factor family. ECF subfamily.</text>
</comment>
<organism evidence="7 8">
    <name type="scientific">Bacteroides muris</name>
    <name type="common">ex Afrizal et al. 2022</name>
    <dbReference type="NCBI Taxonomy" id="2516960"/>
    <lineage>
        <taxon>Bacteria</taxon>
        <taxon>Pseudomonadati</taxon>
        <taxon>Bacteroidota</taxon>
        <taxon>Bacteroidia</taxon>
        <taxon>Bacteroidales</taxon>
        <taxon>Bacteroidaceae</taxon>
        <taxon>Bacteroides</taxon>
    </lineage>
</organism>
<dbReference type="GO" id="GO:0006352">
    <property type="term" value="P:DNA-templated transcription initiation"/>
    <property type="evidence" value="ECO:0007669"/>
    <property type="project" value="InterPro"/>
</dbReference>
<dbReference type="AlphaFoldDB" id="A0A4S2ALQ8"/>
<dbReference type="Pfam" id="PF04542">
    <property type="entry name" value="Sigma70_r2"/>
    <property type="match status" value="1"/>
</dbReference>
<dbReference type="Proteomes" id="UP000310532">
    <property type="component" value="Unassembled WGS sequence"/>
</dbReference>